<evidence type="ECO:0000313" key="2">
    <source>
        <dbReference type="Proteomes" id="UP001060215"/>
    </source>
</evidence>
<proteinExistence type="predicted"/>
<protein>
    <submittedName>
        <fullName evidence="1">Plant UBX domain-containing protein 11</fullName>
    </submittedName>
</protein>
<keyword evidence="2" id="KW-1185">Reference proteome</keyword>
<comment type="caution">
    <text evidence="1">The sequence shown here is derived from an EMBL/GenBank/DDBJ whole genome shotgun (WGS) entry which is preliminary data.</text>
</comment>
<accession>A0ACC0GA13</accession>
<name>A0ACC0GA13_9ERIC</name>
<evidence type="ECO:0000313" key="1">
    <source>
        <dbReference type="EMBL" id="KAI7997322.1"/>
    </source>
</evidence>
<dbReference type="EMBL" id="CM045767">
    <property type="protein sequence ID" value="KAI7997322.1"/>
    <property type="molecule type" value="Genomic_DNA"/>
</dbReference>
<organism evidence="1 2">
    <name type="scientific">Camellia lanceoleosa</name>
    <dbReference type="NCBI Taxonomy" id="1840588"/>
    <lineage>
        <taxon>Eukaryota</taxon>
        <taxon>Viridiplantae</taxon>
        <taxon>Streptophyta</taxon>
        <taxon>Embryophyta</taxon>
        <taxon>Tracheophyta</taxon>
        <taxon>Spermatophyta</taxon>
        <taxon>Magnoliopsida</taxon>
        <taxon>eudicotyledons</taxon>
        <taxon>Gunneridae</taxon>
        <taxon>Pentapetalae</taxon>
        <taxon>asterids</taxon>
        <taxon>Ericales</taxon>
        <taxon>Theaceae</taxon>
        <taxon>Camellia</taxon>
    </lineage>
</organism>
<sequence>MERSISSLAYKGSIVEAIAEAKRQKKIFVVYISGDNAESTHLEESTWLDSNVAESISKYCILLHISEGSTDAANFSAIYPQKSIPCITAIGYNGLQLWQNEGFVSADILASSLEKAWLSLHIQETTATFLTAALASKKSEPQGTSGSDTASFEQGSSSSMDVPSPSTDKHALHSEARAAASTEMENKESDQTDEEINSKLGDEASTGSVLANVLEHGEVGRSISSIETAKESINPGKVDPNDAGVGHTSSVARDECPAQEGKLNVVDHHSEVTTETSQVIANAAIDAVQDKEAEADDKIKSEVTRETCQVIANKATEAVQDKKADDVEEDKIDVLDSCSSKSTDVHLNIRLLDGANLQEKFLLTSTLRMVKGYVDENQASSIGSYDLAIPYPRKVFSDQDLNKTLSELGLFGRQALIVVPRQGATSFYRRGSSSHNQTSSTTDIDSSNRSNEGYWGLMKRVLSYVNPLSYLAGGSATSPNSAQESQSSMWQYNPNPALQNNLRGTGRSYTVHSSDQNIPAPGKNDSKKSKQATSSRIGSNIHTLKHDEDDSRFSDKNAFWNGNSTQYGGNNNDSK</sequence>
<reference evidence="1 2" key="1">
    <citation type="journal article" date="2022" name="Plant J.">
        <title>Chromosome-level genome of Camellia lanceoleosa provides a valuable resource for understanding genome evolution and self-incompatibility.</title>
        <authorList>
            <person name="Gong W."/>
            <person name="Xiao S."/>
            <person name="Wang L."/>
            <person name="Liao Z."/>
            <person name="Chang Y."/>
            <person name="Mo W."/>
            <person name="Hu G."/>
            <person name="Li W."/>
            <person name="Zhao G."/>
            <person name="Zhu H."/>
            <person name="Hu X."/>
            <person name="Ji K."/>
            <person name="Xiang X."/>
            <person name="Song Q."/>
            <person name="Yuan D."/>
            <person name="Jin S."/>
            <person name="Zhang L."/>
        </authorList>
    </citation>
    <scope>NUCLEOTIDE SEQUENCE [LARGE SCALE GENOMIC DNA]</scope>
    <source>
        <strain evidence="1">SQ_2022a</strain>
    </source>
</reference>
<gene>
    <name evidence="1" type="ORF">LOK49_LG10G02655</name>
</gene>
<dbReference type="Proteomes" id="UP001060215">
    <property type="component" value="Chromosome 10"/>
</dbReference>